<organism evidence="2 3">
    <name type="scientific">Cladonia borealis</name>
    <dbReference type="NCBI Taxonomy" id="184061"/>
    <lineage>
        <taxon>Eukaryota</taxon>
        <taxon>Fungi</taxon>
        <taxon>Dikarya</taxon>
        <taxon>Ascomycota</taxon>
        <taxon>Pezizomycotina</taxon>
        <taxon>Lecanoromycetes</taxon>
        <taxon>OSLEUM clade</taxon>
        <taxon>Lecanoromycetidae</taxon>
        <taxon>Lecanorales</taxon>
        <taxon>Lecanorineae</taxon>
        <taxon>Cladoniaceae</taxon>
        <taxon>Cladonia</taxon>
    </lineage>
</organism>
<evidence type="ECO:0000313" key="3">
    <source>
        <dbReference type="Proteomes" id="UP001166286"/>
    </source>
</evidence>
<keyword evidence="3" id="KW-1185">Reference proteome</keyword>
<keyword evidence="1" id="KW-0732">Signal</keyword>
<dbReference type="EMBL" id="JAFEKC020000020">
    <property type="protein sequence ID" value="KAK0508443.1"/>
    <property type="molecule type" value="Genomic_DNA"/>
</dbReference>
<protein>
    <submittedName>
        <fullName evidence="2">Uncharacterized protein</fullName>
    </submittedName>
</protein>
<dbReference type="Proteomes" id="UP001166286">
    <property type="component" value="Unassembled WGS sequence"/>
</dbReference>
<comment type="caution">
    <text evidence="2">The sequence shown here is derived from an EMBL/GenBank/DDBJ whole genome shotgun (WGS) entry which is preliminary data.</text>
</comment>
<accession>A0AA39QSQ2</accession>
<gene>
    <name evidence="2" type="ORF">JMJ35_008719</name>
</gene>
<feature type="signal peptide" evidence="1">
    <location>
        <begin position="1"/>
        <end position="19"/>
    </location>
</feature>
<evidence type="ECO:0000313" key="2">
    <source>
        <dbReference type="EMBL" id="KAK0508443.1"/>
    </source>
</evidence>
<reference evidence="2" key="1">
    <citation type="submission" date="2023-03" db="EMBL/GenBank/DDBJ databases">
        <title>Complete genome of Cladonia borealis.</title>
        <authorList>
            <person name="Park H."/>
        </authorList>
    </citation>
    <scope>NUCLEOTIDE SEQUENCE</scope>
    <source>
        <strain evidence="2">ANT050790</strain>
    </source>
</reference>
<dbReference type="AlphaFoldDB" id="A0AA39QSQ2"/>
<feature type="chain" id="PRO_5041335237" evidence="1">
    <location>
        <begin position="20"/>
        <end position="297"/>
    </location>
</feature>
<evidence type="ECO:0000256" key="1">
    <source>
        <dbReference type="SAM" id="SignalP"/>
    </source>
</evidence>
<sequence>MSAGAGAQILAPLVHGVLSASLNPGLISPTTGPLTPPFPPNQEVDTLNTTEAANGNIPLGGFEIEKSREAWLFDFKVWQRFAINVHPAAGDRRLGHTVGLVQTLVSSTRRIMYAGGGANFIPGGQPPPGQPEKIDGPWLDADHTTEAGRPWYRSTCAGKVLKAGQTETFVMEDNPTFNVPTVAYDKAKKAHALEGVSVKEVFLISLYDAEDLQSIKAEKVGSPQLLPVVKQWTWQYEYAVTVMPTEKLGYKLNPPVTTKATPVLTIKQNIPLVGNVANENPPWFKFDDPTWTRYFDS</sequence>
<proteinExistence type="predicted"/>
<name>A0AA39QSQ2_9LECA</name>